<comment type="cofactor">
    <cofactor evidence="10">
        <name>Mg(2+)</name>
        <dbReference type="ChEBI" id="CHEBI:18420"/>
    </cofactor>
</comment>
<dbReference type="PROSITE" id="PS01351">
    <property type="entry name" value="MAPK"/>
    <property type="match status" value="1"/>
</dbReference>
<evidence type="ECO:0000256" key="10">
    <source>
        <dbReference type="RuleBase" id="RU368052"/>
    </source>
</evidence>
<evidence type="ECO:0000259" key="11">
    <source>
        <dbReference type="PROSITE" id="PS50011"/>
    </source>
</evidence>
<evidence type="ECO:0000256" key="4">
    <source>
        <dbReference type="ARBA" id="ARBA00022679"/>
    </source>
</evidence>
<comment type="catalytic activity">
    <reaction evidence="9">
        <text>L-seryl-[protein] + ATP = O-phospho-L-seryl-[protein] + ADP + H(+)</text>
        <dbReference type="Rhea" id="RHEA:17989"/>
        <dbReference type="Rhea" id="RHEA-COMP:9863"/>
        <dbReference type="Rhea" id="RHEA-COMP:11604"/>
        <dbReference type="ChEBI" id="CHEBI:15378"/>
        <dbReference type="ChEBI" id="CHEBI:29999"/>
        <dbReference type="ChEBI" id="CHEBI:30616"/>
        <dbReference type="ChEBI" id="CHEBI:83421"/>
        <dbReference type="ChEBI" id="CHEBI:456216"/>
        <dbReference type="EC" id="2.7.11.24"/>
    </reaction>
</comment>
<keyword evidence="3 10" id="KW-0597">Phosphoprotein</keyword>
<keyword evidence="2 10" id="KW-0723">Serine/threonine-protein kinase</keyword>
<dbReference type="InterPro" id="IPR050117">
    <property type="entry name" value="MAPK"/>
</dbReference>
<dbReference type="PANTHER" id="PTHR24055">
    <property type="entry name" value="MITOGEN-ACTIVATED PROTEIN KINASE"/>
    <property type="match status" value="1"/>
</dbReference>
<organism evidence="12 13">
    <name type="scientific">Lucilia cuprina</name>
    <name type="common">Green bottle fly</name>
    <name type="synonym">Australian sheep blowfly</name>
    <dbReference type="NCBI Taxonomy" id="7375"/>
    <lineage>
        <taxon>Eukaryota</taxon>
        <taxon>Metazoa</taxon>
        <taxon>Ecdysozoa</taxon>
        <taxon>Arthropoda</taxon>
        <taxon>Hexapoda</taxon>
        <taxon>Insecta</taxon>
        <taxon>Pterygota</taxon>
        <taxon>Neoptera</taxon>
        <taxon>Endopterygota</taxon>
        <taxon>Diptera</taxon>
        <taxon>Brachycera</taxon>
        <taxon>Muscomorpha</taxon>
        <taxon>Oestroidea</taxon>
        <taxon>Calliphoridae</taxon>
        <taxon>Luciliinae</taxon>
        <taxon>Lucilia</taxon>
    </lineage>
</organism>
<feature type="domain" description="Protein kinase" evidence="11">
    <location>
        <begin position="23"/>
        <end position="323"/>
    </location>
</feature>
<dbReference type="Gene3D" id="3.30.200.20">
    <property type="entry name" value="Phosphorylase Kinase, domain 1"/>
    <property type="match status" value="1"/>
</dbReference>
<name>A0A0L0CEZ3_LUCCU</name>
<evidence type="ECO:0000256" key="3">
    <source>
        <dbReference type="ARBA" id="ARBA00022553"/>
    </source>
</evidence>
<evidence type="ECO:0000256" key="5">
    <source>
        <dbReference type="ARBA" id="ARBA00022741"/>
    </source>
</evidence>
<keyword evidence="13" id="KW-1185">Reference proteome</keyword>
<dbReference type="FunFam" id="1.10.510.10:FF:000624">
    <property type="entry name" value="Mitogen-activated protein kinase"/>
    <property type="match status" value="1"/>
</dbReference>
<dbReference type="InterPro" id="IPR008271">
    <property type="entry name" value="Ser/Thr_kinase_AS"/>
</dbReference>
<dbReference type="STRING" id="7375.A0A0L0CEZ3"/>
<gene>
    <name evidence="12" type="ORF">FF38_01081</name>
</gene>
<dbReference type="InterPro" id="IPR003527">
    <property type="entry name" value="MAP_kinase_CS"/>
</dbReference>
<evidence type="ECO:0000313" key="13">
    <source>
        <dbReference type="Proteomes" id="UP000037069"/>
    </source>
</evidence>
<dbReference type="InterPro" id="IPR008351">
    <property type="entry name" value="MAPK_JNK"/>
</dbReference>
<sequence length="371" mass="42614">MATNCEFHTVQIDDANFTVPVRYQDLKPIGTGAQGIVCSAVDTLNKQHVAIKKLSKPFQNVIQAKRAYRELKLLKIVNHRNIIRLLDVFTTDKTLAEFQDVYMVTELMEANLNSVIHIGLDHDRLSYLIYQILCGIKHLHTAGIIHRDLKPSNIVVKSDCSLKILDFGLARKSSSSSSHMMTAYVVTRYYRAPEVILGMRYKENVDIWSIGCIIGEIVRGSILFRGTDHMDQWNKIIEQLGTPPESFLATLSATVRNYLRTLPNCRGYTFERLFPDALFERFNGECDGNNCRTEDARDLLSRMLRIDPDERISVDEALRHNYISLWYDEQEANAPAPEVYDQSLDDEEHTIDEWKKMVFEEIMQGSEKSDD</sequence>
<dbReference type="Proteomes" id="UP000037069">
    <property type="component" value="Unassembled WGS sequence"/>
</dbReference>
<accession>A0A0L0CEZ3</accession>
<evidence type="ECO:0000256" key="8">
    <source>
        <dbReference type="ARBA" id="ARBA00047592"/>
    </source>
</evidence>
<evidence type="ECO:0000256" key="9">
    <source>
        <dbReference type="ARBA" id="ARBA00048312"/>
    </source>
</evidence>
<dbReference type="EC" id="2.7.11.24" evidence="10"/>
<dbReference type="SUPFAM" id="SSF56112">
    <property type="entry name" value="Protein kinase-like (PK-like)"/>
    <property type="match status" value="1"/>
</dbReference>
<evidence type="ECO:0000256" key="6">
    <source>
        <dbReference type="ARBA" id="ARBA00022777"/>
    </source>
</evidence>
<dbReference type="PRINTS" id="PR01772">
    <property type="entry name" value="JNKMAPKINASE"/>
</dbReference>
<dbReference type="Pfam" id="PF00069">
    <property type="entry name" value="Pkinase"/>
    <property type="match status" value="1"/>
</dbReference>
<keyword evidence="5 10" id="KW-0547">Nucleotide-binding</keyword>
<reference evidence="12 13" key="1">
    <citation type="journal article" date="2015" name="Nat. Commun.">
        <title>Lucilia cuprina genome unlocks parasitic fly biology to underpin future interventions.</title>
        <authorList>
            <person name="Anstead C.A."/>
            <person name="Korhonen P.K."/>
            <person name="Young N.D."/>
            <person name="Hall R.S."/>
            <person name="Jex A.R."/>
            <person name="Murali S.C."/>
            <person name="Hughes D.S."/>
            <person name="Lee S.F."/>
            <person name="Perry T."/>
            <person name="Stroehlein A.J."/>
            <person name="Ansell B.R."/>
            <person name="Breugelmans B."/>
            <person name="Hofmann A."/>
            <person name="Qu J."/>
            <person name="Dugan S."/>
            <person name="Lee S.L."/>
            <person name="Chao H."/>
            <person name="Dinh H."/>
            <person name="Han Y."/>
            <person name="Doddapaneni H.V."/>
            <person name="Worley K.C."/>
            <person name="Muzny D.M."/>
            <person name="Ioannidis P."/>
            <person name="Waterhouse R.M."/>
            <person name="Zdobnov E.M."/>
            <person name="James P.J."/>
            <person name="Bagnall N.H."/>
            <person name="Kotze A.C."/>
            <person name="Gibbs R.A."/>
            <person name="Richards S."/>
            <person name="Batterham P."/>
            <person name="Gasser R.B."/>
        </authorList>
    </citation>
    <scope>NUCLEOTIDE SEQUENCE [LARGE SCALE GENOMIC DNA]</scope>
    <source>
        <strain evidence="12 13">LS</strain>
        <tissue evidence="12">Full body</tissue>
    </source>
</reference>
<dbReference type="PROSITE" id="PS50011">
    <property type="entry name" value="PROTEIN_KINASE_DOM"/>
    <property type="match status" value="1"/>
</dbReference>
<dbReference type="Gene3D" id="1.10.510.10">
    <property type="entry name" value="Transferase(Phosphotransferase) domain 1"/>
    <property type="match status" value="1"/>
</dbReference>
<evidence type="ECO:0000313" key="12">
    <source>
        <dbReference type="EMBL" id="KNC30787.1"/>
    </source>
</evidence>
<comment type="subcellular location">
    <subcellularLocation>
        <location evidence="10">Cytoplasm</location>
    </subcellularLocation>
</comment>
<proteinExistence type="inferred from homology"/>
<comment type="caution">
    <text evidence="12">The sequence shown here is derived from an EMBL/GenBank/DDBJ whole genome shotgun (WGS) entry which is preliminary data.</text>
</comment>
<dbReference type="FunFam" id="3.30.200.20:FF:000210">
    <property type="entry name" value="Mitogen-activated protein kinase"/>
    <property type="match status" value="1"/>
</dbReference>
<comment type="catalytic activity">
    <reaction evidence="8">
        <text>L-threonyl-[protein] + ATP = O-phospho-L-threonyl-[protein] + ADP + H(+)</text>
        <dbReference type="Rhea" id="RHEA:46608"/>
        <dbReference type="Rhea" id="RHEA-COMP:11060"/>
        <dbReference type="Rhea" id="RHEA-COMP:11605"/>
        <dbReference type="ChEBI" id="CHEBI:15378"/>
        <dbReference type="ChEBI" id="CHEBI:30013"/>
        <dbReference type="ChEBI" id="CHEBI:30616"/>
        <dbReference type="ChEBI" id="CHEBI:61977"/>
        <dbReference type="ChEBI" id="CHEBI:456216"/>
        <dbReference type="EC" id="2.7.11.24"/>
    </reaction>
</comment>
<dbReference type="InterPro" id="IPR011009">
    <property type="entry name" value="Kinase-like_dom_sf"/>
</dbReference>
<dbReference type="GO" id="GO:0106310">
    <property type="term" value="F:protein serine kinase activity"/>
    <property type="evidence" value="ECO:0007669"/>
    <property type="project" value="UniProtKB-UniRule"/>
</dbReference>
<dbReference type="InterPro" id="IPR000719">
    <property type="entry name" value="Prot_kinase_dom"/>
</dbReference>
<dbReference type="GO" id="GO:0005737">
    <property type="term" value="C:cytoplasm"/>
    <property type="evidence" value="ECO:0007669"/>
    <property type="project" value="UniProtKB-SubCell"/>
</dbReference>
<dbReference type="PROSITE" id="PS00108">
    <property type="entry name" value="PROTEIN_KINASE_ST"/>
    <property type="match status" value="1"/>
</dbReference>
<protein>
    <recommendedName>
        <fullName evidence="10">Stress-activated protein kinase JNK</fullName>
        <ecNumber evidence="10">2.7.11.24</ecNumber>
    </recommendedName>
</protein>
<keyword evidence="4 10" id="KW-0808">Transferase</keyword>
<dbReference type="GO" id="GO:0004707">
    <property type="term" value="F:MAP kinase activity"/>
    <property type="evidence" value="ECO:0007669"/>
    <property type="project" value="UniProtKB-UniRule"/>
</dbReference>
<evidence type="ECO:0000256" key="1">
    <source>
        <dbReference type="ARBA" id="ARBA00008832"/>
    </source>
</evidence>
<dbReference type="SMART" id="SM00220">
    <property type="entry name" value="S_TKc"/>
    <property type="match status" value="1"/>
</dbReference>
<evidence type="ECO:0000256" key="7">
    <source>
        <dbReference type="ARBA" id="ARBA00022840"/>
    </source>
</evidence>
<comment type="function">
    <text evidence="10">Responds to activation by environmental stress and pro-inflammatory cytokines by phosphorylating a number of transcription factors, and thus regulates transcriptional activity.</text>
</comment>
<dbReference type="EMBL" id="JRES01000493">
    <property type="protein sequence ID" value="KNC30787.1"/>
    <property type="molecule type" value="Genomic_DNA"/>
</dbReference>
<dbReference type="AlphaFoldDB" id="A0A0L0CEZ3"/>
<keyword evidence="6 10" id="KW-0418">Kinase</keyword>
<keyword evidence="7 10" id="KW-0067">ATP-binding</keyword>
<evidence type="ECO:0000256" key="2">
    <source>
        <dbReference type="ARBA" id="ARBA00022527"/>
    </source>
</evidence>
<comment type="similarity">
    <text evidence="1 10">Belongs to the protein kinase superfamily. CMGC Ser/Thr protein kinase family. MAP kinase subfamily.</text>
</comment>
<dbReference type="OrthoDB" id="192887at2759"/>
<keyword evidence="10" id="KW-0460">Magnesium</keyword>
<dbReference type="OMA" id="NKEPVCP"/>
<dbReference type="GO" id="GO:0005524">
    <property type="term" value="F:ATP binding"/>
    <property type="evidence" value="ECO:0007669"/>
    <property type="project" value="UniProtKB-UniRule"/>
</dbReference>